<dbReference type="InterPro" id="IPR029058">
    <property type="entry name" value="AB_hydrolase_fold"/>
</dbReference>
<dbReference type="Pfam" id="PF12697">
    <property type="entry name" value="Abhydrolase_6"/>
    <property type="match status" value="1"/>
</dbReference>
<organism evidence="2 3">
    <name type="scientific">Lichenibacterium minor</name>
    <dbReference type="NCBI Taxonomy" id="2316528"/>
    <lineage>
        <taxon>Bacteria</taxon>
        <taxon>Pseudomonadati</taxon>
        <taxon>Pseudomonadota</taxon>
        <taxon>Alphaproteobacteria</taxon>
        <taxon>Hyphomicrobiales</taxon>
        <taxon>Lichenihabitantaceae</taxon>
        <taxon>Lichenibacterium</taxon>
    </lineage>
</organism>
<dbReference type="PANTHER" id="PTHR43194">
    <property type="entry name" value="HYDROLASE ALPHA/BETA FOLD FAMILY"/>
    <property type="match status" value="1"/>
</dbReference>
<accession>A0A4Q2U1P1</accession>
<sequence length="258" mass="26901">MDEVLARGTVSVSITGEGPPLWLFHSLLADRDSFAAVCGPLSERFAVHLPELPGFGASSPVPGGLAAVADRMAEALRDRGGEAPLVLGNGYGGFVALQMAIRHPGLVRGLVLADCGACFSEPGRQAFRAMAAGVDAGGPAKIADIAMRRLFAPEFQQAHPELRAERHAAFLRTAPDVLTAACHALATLDLRADVGQVRVPVLVLVGEQDEATPPAMSRELAALLPDARLVVLDGCAHVPQLQDPAAFLATVEPFLAGL</sequence>
<feature type="domain" description="AB hydrolase-1" evidence="1">
    <location>
        <begin position="40"/>
        <end position="249"/>
    </location>
</feature>
<dbReference type="Proteomes" id="UP000290759">
    <property type="component" value="Unassembled WGS sequence"/>
</dbReference>
<dbReference type="PRINTS" id="PR00111">
    <property type="entry name" value="ABHYDROLASE"/>
</dbReference>
<proteinExistence type="predicted"/>
<name>A0A4Q2U1P1_9HYPH</name>
<evidence type="ECO:0000313" key="3">
    <source>
        <dbReference type="Proteomes" id="UP000290759"/>
    </source>
</evidence>
<dbReference type="GO" id="GO:0016787">
    <property type="term" value="F:hydrolase activity"/>
    <property type="evidence" value="ECO:0007669"/>
    <property type="project" value="UniProtKB-KW"/>
</dbReference>
<dbReference type="AlphaFoldDB" id="A0A4Q2U1P1"/>
<gene>
    <name evidence="2" type="ORF">D3273_19125</name>
</gene>
<keyword evidence="2" id="KW-0378">Hydrolase</keyword>
<dbReference type="SUPFAM" id="SSF53474">
    <property type="entry name" value="alpha/beta-Hydrolases"/>
    <property type="match status" value="1"/>
</dbReference>
<comment type="caution">
    <text evidence="2">The sequence shown here is derived from an EMBL/GenBank/DDBJ whole genome shotgun (WGS) entry which is preliminary data.</text>
</comment>
<reference evidence="2 3" key="1">
    <citation type="submission" date="2018-12" db="EMBL/GenBank/DDBJ databases">
        <authorList>
            <person name="Grouzdev D.S."/>
            <person name="Krutkina M.S."/>
        </authorList>
    </citation>
    <scope>NUCLEOTIDE SEQUENCE [LARGE SCALE GENOMIC DNA]</scope>
    <source>
        <strain evidence="2 3">RmlP026</strain>
    </source>
</reference>
<reference evidence="2 3" key="2">
    <citation type="submission" date="2019-02" db="EMBL/GenBank/DDBJ databases">
        <title>'Lichenibacterium ramalinii' gen. nov. sp. nov., 'Lichenibacterium minor' gen. nov. sp. nov.</title>
        <authorList>
            <person name="Pankratov T."/>
        </authorList>
    </citation>
    <scope>NUCLEOTIDE SEQUENCE [LARGE SCALE GENOMIC DNA]</scope>
    <source>
        <strain evidence="2 3">RmlP026</strain>
    </source>
</reference>
<keyword evidence="3" id="KW-1185">Reference proteome</keyword>
<dbReference type="Gene3D" id="3.40.50.1820">
    <property type="entry name" value="alpha/beta hydrolase"/>
    <property type="match status" value="1"/>
</dbReference>
<protein>
    <submittedName>
        <fullName evidence="2">Alpha/beta fold hydrolase</fullName>
    </submittedName>
</protein>
<dbReference type="PANTHER" id="PTHR43194:SF2">
    <property type="entry name" value="PEROXISOMAL MEMBRANE PROTEIN LPX1"/>
    <property type="match status" value="1"/>
</dbReference>
<dbReference type="RefSeq" id="WP_129228494.1">
    <property type="nucleotide sequence ID" value="NZ_QYBB01000026.1"/>
</dbReference>
<dbReference type="EMBL" id="QYBB01000026">
    <property type="protein sequence ID" value="RYC30389.1"/>
    <property type="molecule type" value="Genomic_DNA"/>
</dbReference>
<dbReference type="InterPro" id="IPR050228">
    <property type="entry name" value="Carboxylesterase_BioH"/>
</dbReference>
<evidence type="ECO:0000259" key="1">
    <source>
        <dbReference type="Pfam" id="PF12697"/>
    </source>
</evidence>
<evidence type="ECO:0000313" key="2">
    <source>
        <dbReference type="EMBL" id="RYC30389.1"/>
    </source>
</evidence>
<dbReference type="OrthoDB" id="9793083at2"/>
<dbReference type="InterPro" id="IPR000073">
    <property type="entry name" value="AB_hydrolase_1"/>
</dbReference>